<name>A0ABV5AIT0_9BACL</name>
<sequence>MTNKRVSRLIITFVVLFALVAAIYTVFYGTFWGRASAEKQLMRSLNQKYGHEKFHQIGYAHYDFVTSEYGVEIVFDRLPHFQYWFALQNGKTVLSATNGTYKGENPPDPPLKLSSFPNTKIVGTIEDTWIGSPNINEDYDRWYIITPQKVDKIGAKYTNISGDNPPSTSGVWSDVLLKGAILYKIPNASPTQKLAVLWKGQYVEALRVNHYSQ</sequence>
<evidence type="ECO:0000313" key="2">
    <source>
        <dbReference type="EMBL" id="MFB5192164.1"/>
    </source>
</evidence>
<reference evidence="2 3" key="1">
    <citation type="journal article" date="2024" name="Int. J. Mol. Sci.">
        <title>Exploration of Alicyclobacillus spp. Genome in Search of Antibiotic Resistance.</title>
        <authorList>
            <person name="Bucka-Kolendo J."/>
            <person name="Kiousi D.E."/>
            <person name="Dekowska A."/>
            <person name="Mikolajczuk-Szczyrba A."/>
            <person name="Karadedos D.M."/>
            <person name="Michael P."/>
            <person name="Galanis A."/>
            <person name="Sokolowska B."/>
        </authorList>
    </citation>
    <scope>NUCLEOTIDE SEQUENCE [LARGE SCALE GENOMIC DNA]</scope>
    <source>
        <strain evidence="2 3">KKP 3000</strain>
    </source>
</reference>
<dbReference type="EMBL" id="JBDXSU010000017">
    <property type="protein sequence ID" value="MFB5192164.1"/>
    <property type="molecule type" value="Genomic_DNA"/>
</dbReference>
<dbReference type="Proteomes" id="UP001579974">
    <property type="component" value="Unassembled WGS sequence"/>
</dbReference>
<keyword evidence="1" id="KW-1133">Transmembrane helix</keyword>
<dbReference type="RefSeq" id="WP_275472783.1">
    <property type="nucleotide sequence ID" value="NZ_CP162940.1"/>
</dbReference>
<keyword evidence="1" id="KW-0812">Transmembrane</keyword>
<comment type="caution">
    <text evidence="2">The sequence shown here is derived from an EMBL/GenBank/DDBJ whole genome shotgun (WGS) entry which is preliminary data.</text>
</comment>
<keyword evidence="1" id="KW-0472">Membrane</keyword>
<protein>
    <submittedName>
        <fullName evidence="2">Uncharacterized protein</fullName>
    </submittedName>
</protein>
<evidence type="ECO:0000313" key="3">
    <source>
        <dbReference type="Proteomes" id="UP001579974"/>
    </source>
</evidence>
<feature type="transmembrane region" description="Helical" evidence="1">
    <location>
        <begin position="6"/>
        <end position="33"/>
    </location>
</feature>
<gene>
    <name evidence="2" type="ORF">KKP3000_000959</name>
</gene>
<keyword evidence="3" id="KW-1185">Reference proteome</keyword>
<evidence type="ECO:0000256" key="1">
    <source>
        <dbReference type="SAM" id="Phobius"/>
    </source>
</evidence>
<accession>A0ABV5AIT0</accession>
<proteinExistence type="predicted"/>
<organism evidence="2 3">
    <name type="scientific">Alicyclobacillus fastidiosus</name>
    <dbReference type="NCBI Taxonomy" id="392011"/>
    <lineage>
        <taxon>Bacteria</taxon>
        <taxon>Bacillati</taxon>
        <taxon>Bacillota</taxon>
        <taxon>Bacilli</taxon>
        <taxon>Bacillales</taxon>
        <taxon>Alicyclobacillaceae</taxon>
        <taxon>Alicyclobacillus</taxon>
    </lineage>
</organism>